<dbReference type="Gene3D" id="3.40.50.300">
    <property type="entry name" value="P-loop containing nucleotide triphosphate hydrolases"/>
    <property type="match status" value="1"/>
</dbReference>
<dbReference type="InterPro" id="IPR000863">
    <property type="entry name" value="Sulfotransferase_dom"/>
</dbReference>
<evidence type="ECO:0000259" key="3">
    <source>
        <dbReference type="Pfam" id="PF00685"/>
    </source>
</evidence>
<name>V3ZG84_LOTGI</name>
<dbReference type="RefSeq" id="XP_009059079.1">
    <property type="nucleotide sequence ID" value="XM_009060831.1"/>
</dbReference>
<sequence>MPRFDPETLENVKSLKLREDDVIIMDYPKSGTHWLFEIVQMLKFKTTNAPCVSTCNFIMEFVKQDILDSKPSPRILNTHYRFHDLPTDIHTKNPKILYIRRNPKDASVSFYNHTIKLSKYYEYSGQFSDYLKLWMEGKLDYGSWFDYVKEYEKVCKNSDLDILPLEYEQLKKDLINEIRKISDFLELERNEKLIKDISERCTF</sequence>
<evidence type="ECO:0000313" key="5">
    <source>
        <dbReference type="Proteomes" id="UP000030746"/>
    </source>
</evidence>
<dbReference type="KEGG" id="lgi:LOTGIDRAFT_147792"/>
<dbReference type="GeneID" id="20235301"/>
<dbReference type="InterPro" id="IPR027417">
    <property type="entry name" value="P-loop_NTPase"/>
</dbReference>
<keyword evidence="5" id="KW-1185">Reference proteome</keyword>
<evidence type="ECO:0000256" key="2">
    <source>
        <dbReference type="ARBA" id="ARBA00022679"/>
    </source>
</evidence>
<dbReference type="OMA" id="YHESWER"/>
<dbReference type="PANTHER" id="PTHR11783">
    <property type="entry name" value="SULFOTRANSFERASE SULT"/>
    <property type="match status" value="1"/>
</dbReference>
<dbReference type="EMBL" id="KB202451">
    <property type="protein sequence ID" value="ESO90233.1"/>
    <property type="molecule type" value="Genomic_DNA"/>
</dbReference>
<feature type="non-terminal residue" evidence="4">
    <location>
        <position position="203"/>
    </location>
</feature>
<dbReference type="GO" id="GO:0008146">
    <property type="term" value="F:sulfotransferase activity"/>
    <property type="evidence" value="ECO:0007669"/>
    <property type="project" value="InterPro"/>
</dbReference>
<feature type="domain" description="Sulfotransferase" evidence="3">
    <location>
        <begin position="20"/>
        <end position="203"/>
    </location>
</feature>
<dbReference type="AlphaFoldDB" id="V3ZG84"/>
<comment type="similarity">
    <text evidence="1">Belongs to the sulfotransferase 1 family.</text>
</comment>
<evidence type="ECO:0000256" key="1">
    <source>
        <dbReference type="ARBA" id="ARBA00005771"/>
    </source>
</evidence>
<dbReference type="OrthoDB" id="205623at2759"/>
<gene>
    <name evidence="4" type="ORF">LOTGIDRAFT_147792</name>
</gene>
<organism evidence="4 5">
    <name type="scientific">Lottia gigantea</name>
    <name type="common">Giant owl limpet</name>
    <dbReference type="NCBI Taxonomy" id="225164"/>
    <lineage>
        <taxon>Eukaryota</taxon>
        <taxon>Metazoa</taxon>
        <taxon>Spiralia</taxon>
        <taxon>Lophotrochozoa</taxon>
        <taxon>Mollusca</taxon>
        <taxon>Gastropoda</taxon>
        <taxon>Patellogastropoda</taxon>
        <taxon>Lottioidea</taxon>
        <taxon>Lottiidae</taxon>
        <taxon>Lottia</taxon>
    </lineage>
</organism>
<accession>V3ZG84</accession>
<reference evidence="4 5" key="1">
    <citation type="journal article" date="2013" name="Nature">
        <title>Insights into bilaterian evolution from three spiralian genomes.</title>
        <authorList>
            <person name="Simakov O."/>
            <person name="Marletaz F."/>
            <person name="Cho S.J."/>
            <person name="Edsinger-Gonzales E."/>
            <person name="Havlak P."/>
            <person name="Hellsten U."/>
            <person name="Kuo D.H."/>
            <person name="Larsson T."/>
            <person name="Lv J."/>
            <person name="Arendt D."/>
            <person name="Savage R."/>
            <person name="Osoegawa K."/>
            <person name="de Jong P."/>
            <person name="Grimwood J."/>
            <person name="Chapman J.A."/>
            <person name="Shapiro H."/>
            <person name="Aerts A."/>
            <person name="Otillar R.P."/>
            <person name="Terry A.Y."/>
            <person name="Boore J.L."/>
            <person name="Grigoriev I.V."/>
            <person name="Lindberg D.R."/>
            <person name="Seaver E.C."/>
            <person name="Weisblat D.A."/>
            <person name="Putnam N.H."/>
            <person name="Rokhsar D.S."/>
        </authorList>
    </citation>
    <scope>NUCLEOTIDE SEQUENCE [LARGE SCALE GENOMIC DNA]</scope>
</reference>
<dbReference type="CTD" id="20235301"/>
<keyword evidence="2" id="KW-0808">Transferase</keyword>
<proteinExistence type="inferred from homology"/>
<evidence type="ECO:0000313" key="4">
    <source>
        <dbReference type="EMBL" id="ESO90233.1"/>
    </source>
</evidence>
<dbReference type="Pfam" id="PF00685">
    <property type="entry name" value="Sulfotransfer_1"/>
    <property type="match status" value="1"/>
</dbReference>
<dbReference type="Proteomes" id="UP000030746">
    <property type="component" value="Unassembled WGS sequence"/>
</dbReference>
<protein>
    <recommendedName>
        <fullName evidence="3">Sulfotransferase domain-containing protein</fullName>
    </recommendedName>
</protein>
<dbReference type="SUPFAM" id="SSF52540">
    <property type="entry name" value="P-loop containing nucleoside triphosphate hydrolases"/>
    <property type="match status" value="1"/>
</dbReference>